<keyword evidence="1" id="KW-0175">Coiled coil</keyword>
<dbReference type="AlphaFoldDB" id="A0A9D5WWJ1"/>
<gene>
    <name evidence="2" type="ORF">HXN55_06030</name>
</gene>
<feature type="coiled-coil region" evidence="1">
    <location>
        <begin position="42"/>
        <end position="71"/>
    </location>
</feature>
<dbReference type="Proteomes" id="UP000787419">
    <property type="component" value="Unassembled WGS sequence"/>
</dbReference>
<dbReference type="EMBL" id="JABZTM010000055">
    <property type="protein sequence ID" value="MBF1446926.1"/>
    <property type="molecule type" value="Genomic_DNA"/>
</dbReference>
<reference evidence="2" key="1">
    <citation type="submission" date="2020-04" db="EMBL/GenBank/DDBJ databases">
        <title>Deep metagenomics examines the oral microbiome during advanced dental caries in children, revealing novel taxa and co-occurrences with host molecules.</title>
        <authorList>
            <person name="Baker J.L."/>
            <person name="Morton J.T."/>
            <person name="Dinis M."/>
            <person name="Alvarez R."/>
            <person name="Tran N.C."/>
            <person name="Knight R."/>
            <person name="Edlund A."/>
        </authorList>
    </citation>
    <scope>NUCLEOTIDE SEQUENCE</scope>
    <source>
        <strain evidence="2">JCVI_32_bin.50</strain>
    </source>
</reference>
<dbReference type="RefSeq" id="WP_278490095.1">
    <property type="nucleotide sequence ID" value="NZ_JABZTM010000055.1"/>
</dbReference>
<evidence type="ECO:0000313" key="3">
    <source>
        <dbReference type="Proteomes" id="UP000787419"/>
    </source>
</evidence>
<sequence length="199" mass="23333">MTTANSELASIGNDYNALLSKYKLFIMQWNELKQQPEIVEAIERIEKRKKQEAEERKRQEAECKRDEQTRQSRFQSVLIRFINEGHSSLGKFSQTERINFNDKEANAIYYGLIATAVNDRLSLNVSKNIEASVNKFLAGMTWNGCTEFRRECVSNWTKLFATKDVTYTKDAISNFLSFVDYMSCSCRHIRLAWRLKRMR</sequence>
<comment type="caution">
    <text evidence="2">The sequence shown here is derived from an EMBL/GenBank/DDBJ whole genome shotgun (WGS) entry which is preliminary data.</text>
</comment>
<accession>A0A9D5WWJ1</accession>
<evidence type="ECO:0000313" key="2">
    <source>
        <dbReference type="EMBL" id="MBF1446926.1"/>
    </source>
</evidence>
<name>A0A9D5WWJ1_9BACT</name>
<proteinExistence type="predicted"/>
<evidence type="ECO:0000256" key="1">
    <source>
        <dbReference type="SAM" id="Coils"/>
    </source>
</evidence>
<protein>
    <submittedName>
        <fullName evidence="2">Uncharacterized protein</fullName>
    </submittedName>
</protein>
<organism evidence="2 3">
    <name type="scientific">Prevotella nigrescens</name>
    <dbReference type="NCBI Taxonomy" id="28133"/>
    <lineage>
        <taxon>Bacteria</taxon>
        <taxon>Pseudomonadati</taxon>
        <taxon>Bacteroidota</taxon>
        <taxon>Bacteroidia</taxon>
        <taxon>Bacteroidales</taxon>
        <taxon>Prevotellaceae</taxon>
        <taxon>Prevotella</taxon>
    </lineage>
</organism>